<evidence type="ECO:0000259" key="7">
    <source>
        <dbReference type="PROSITE" id="PS50011"/>
    </source>
</evidence>
<dbReference type="Pfam" id="PF00069">
    <property type="entry name" value="Pkinase"/>
    <property type="match status" value="1"/>
</dbReference>
<dbReference type="InterPro" id="IPR050591">
    <property type="entry name" value="GSK-3"/>
</dbReference>
<protein>
    <recommendedName>
        <fullName evidence="7">Protein kinase domain-containing protein</fullName>
    </recommendedName>
</protein>
<dbReference type="AlphaFoldDB" id="A0A197JZ27"/>
<evidence type="ECO:0000256" key="3">
    <source>
        <dbReference type="ARBA" id="ARBA00022679"/>
    </source>
</evidence>
<organism evidence="8 9">
    <name type="scientific">Linnemannia elongata AG-77</name>
    <dbReference type="NCBI Taxonomy" id="1314771"/>
    <lineage>
        <taxon>Eukaryota</taxon>
        <taxon>Fungi</taxon>
        <taxon>Fungi incertae sedis</taxon>
        <taxon>Mucoromycota</taxon>
        <taxon>Mortierellomycotina</taxon>
        <taxon>Mortierellomycetes</taxon>
        <taxon>Mortierellales</taxon>
        <taxon>Mortierellaceae</taxon>
        <taxon>Linnemannia</taxon>
    </lineage>
</organism>
<dbReference type="GO" id="GO:0005524">
    <property type="term" value="F:ATP binding"/>
    <property type="evidence" value="ECO:0007669"/>
    <property type="project" value="UniProtKB-KW"/>
</dbReference>
<sequence>RAYRAPELLFSSGKYTNAIDIWSAGVLFAEMYLGKHLFEADSDIGQVCAIVKVLGTP</sequence>
<dbReference type="InterPro" id="IPR000719">
    <property type="entry name" value="Prot_kinase_dom"/>
</dbReference>
<dbReference type="EMBL" id="KV442034">
    <property type="protein sequence ID" value="OAQ30597.1"/>
    <property type="molecule type" value="Genomic_DNA"/>
</dbReference>
<feature type="non-terminal residue" evidence="8">
    <location>
        <position position="57"/>
    </location>
</feature>
<name>A0A197JZ27_9FUNG</name>
<dbReference type="GO" id="GO:0007165">
    <property type="term" value="P:signal transduction"/>
    <property type="evidence" value="ECO:0007669"/>
    <property type="project" value="TreeGrafter"/>
</dbReference>
<dbReference type="GO" id="GO:0004674">
    <property type="term" value="F:protein serine/threonine kinase activity"/>
    <property type="evidence" value="ECO:0007669"/>
    <property type="project" value="UniProtKB-KW"/>
</dbReference>
<evidence type="ECO:0000313" key="8">
    <source>
        <dbReference type="EMBL" id="OAQ30597.1"/>
    </source>
</evidence>
<feature type="non-terminal residue" evidence="8">
    <location>
        <position position="1"/>
    </location>
</feature>
<dbReference type="GO" id="GO:0030154">
    <property type="term" value="P:cell differentiation"/>
    <property type="evidence" value="ECO:0007669"/>
    <property type="project" value="TreeGrafter"/>
</dbReference>
<evidence type="ECO:0000256" key="4">
    <source>
        <dbReference type="ARBA" id="ARBA00022741"/>
    </source>
</evidence>
<dbReference type="SUPFAM" id="SSF56112">
    <property type="entry name" value="Protein kinase-like (PK-like)"/>
    <property type="match status" value="1"/>
</dbReference>
<keyword evidence="9" id="KW-1185">Reference proteome</keyword>
<reference evidence="8 9" key="1">
    <citation type="submission" date="2016-05" db="EMBL/GenBank/DDBJ databases">
        <title>Genome sequencing reveals origins of a unique bacterial endosymbiosis in the earliest lineages of terrestrial Fungi.</title>
        <authorList>
            <consortium name="DOE Joint Genome Institute"/>
            <person name="Uehling J."/>
            <person name="Gryganskyi A."/>
            <person name="Hameed K."/>
            <person name="Tschaplinski T."/>
            <person name="Misztal P."/>
            <person name="Wu S."/>
            <person name="Desiro A."/>
            <person name="Vande Pol N."/>
            <person name="Du Z.-Y."/>
            <person name="Zienkiewicz A."/>
            <person name="Zienkiewicz K."/>
            <person name="Morin E."/>
            <person name="Tisserant E."/>
            <person name="Splivallo R."/>
            <person name="Hainaut M."/>
            <person name="Henrissat B."/>
            <person name="Ohm R."/>
            <person name="Kuo A."/>
            <person name="Yan J."/>
            <person name="Lipzen A."/>
            <person name="Nolan M."/>
            <person name="Labutti K."/>
            <person name="Barry K."/>
            <person name="Goldstein A."/>
            <person name="Labbe J."/>
            <person name="Schadt C."/>
            <person name="Tuskan G."/>
            <person name="Grigoriev I."/>
            <person name="Martin F."/>
            <person name="Vilgalys R."/>
            <person name="Bonito G."/>
        </authorList>
    </citation>
    <scope>NUCLEOTIDE SEQUENCE [LARGE SCALE GENOMIC DNA]</scope>
    <source>
        <strain evidence="8 9">AG-77</strain>
    </source>
</reference>
<dbReference type="GO" id="GO:0005634">
    <property type="term" value="C:nucleus"/>
    <property type="evidence" value="ECO:0007669"/>
    <property type="project" value="TreeGrafter"/>
</dbReference>
<evidence type="ECO:0000256" key="5">
    <source>
        <dbReference type="ARBA" id="ARBA00022777"/>
    </source>
</evidence>
<comment type="similarity">
    <text evidence="1">Belongs to the protein kinase superfamily. CMGC Ser/Thr protein kinase family. GSK-3 subfamily.</text>
</comment>
<dbReference type="OrthoDB" id="413582at2759"/>
<feature type="domain" description="Protein kinase" evidence="7">
    <location>
        <begin position="1"/>
        <end position="57"/>
    </location>
</feature>
<dbReference type="STRING" id="1314771.A0A197JZ27"/>
<evidence type="ECO:0000313" key="9">
    <source>
        <dbReference type="Proteomes" id="UP000078512"/>
    </source>
</evidence>
<dbReference type="InterPro" id="IPR011009">
    <property type="entry name" value="Kinase-like_dom_sf"/>
</dbReference>
<accession>A0A197JZ27</accession>
<keyword evidence="3" id="KW-0808">Transferase</keyword>
<dbReference type="GO" id="GO:0005737">
    <property type="term" value="C:cytoplasm"/>
    <property type="evidence" value="ECO:0007669"/>
    <property type="project" value="TreeGrafter"/>
</dbReference>
<evidence type="ECO:0000256" key="2">
    <source>
        <dbReference type="ARBA" id="ARBA00022527"/>
    </source>
</evidence>
<dbReference type="Proteomes" id="UP000078512">
    <property type="component" value="Unassembled WGS sequence"/>
</dbReference>
<keyword evidence="6" id="KW-0067">ATP-binding</keyword>
<proteinExistence type="inferred from homology"/>
<evidence type="ECO:0000256" key="6">
    <source>
        <dbReference type="ARBA" id="ARBA00022840"/>
    </source>
</evidence>
<gene>
    <name evidence="8" type="ORF">K457DRAFT_39147</name>
</gene>
<keyword evidence="2" id="KW-0723">Serine/threonine-protein kinase</keyword>
<dbReference type="PANTHER" id="PTHR24057:SF0">
    <property type="entry name" value="PROTEIN KINASE SHAGGY-RELATED"/>
    <property type="match status" value="1"/>
</dbReference>
<dbReference type="PROSITE" id="PS50011">
    <property type="entry name" value="PROTEIN_KINASE_DOM"/>
    <property type="match status" value="1"/>
</dbReference>
<keyword evidence="4" id="KW-0547">Nucleotide-binding</keyword>
<dbReference type="PANTHER" id="PTHR24057">
    <property type="entry name" value="GLYCOGEN SYNTHASE KINASE-3 ALPHA"/>
    <property type="match status" value="1"/>
</dbReference>
<dbReference type="Gene3D" id="1.10.510.10">
    <property type="entry name" value="Transferase(Phosphotransferase) domain 1"/>
    <property type="match status" value="1"/>
</dbReference>
<evidence type="ECO:0000256" key="1">
    <source>
        <dbReference type="ARBA" id="ARBA00005527"/>
    </source>
</evidence>
<keyword evidence="5" id="KW-0418">Kinase</keyword>